<dbReference type="GO" id="GO:0006886">
    <property type="term" value="P:intracellular protein transport"/>
    <property type="evidence" value="ECO:0007669"/>
    <property type="project" value="InterPro"/>
</dbReference>
<dbReference type="PRINTS" id="PR00328">
    <property type="entry name" value="SAR1GTPBP"/>
</dbReference>
<keyword evidence="12" id="KW-1185">Reference proteome</keyword>
<keyword evidence="6" id="KW-0256">Endoplasmic reticulum</keyword>
<sequence length="89" mass="10718">MRGLFSISQHSIQLLSIGKIKFKAFDLGGHQIAHRVWKDYYAKFRWMLLSTWRMFLTRKDLRNQKKNWTRFCVTTGKGKVAEQERRKGR</sequence>
<protein>
    <submittedName>
        <fullName evidence="11">Uncharacterized protein</fullName>
    </submittedName>
</protein>
<dbReference type="GO" id="GO:0016192">
    <property type="term" value="P:vesicle-mediated transport"/>
    <property type="evidence" value="ECO:0007669"/>
    <property type="project" value="UniProtKB-KW"/>
</dbReference>
<keyword evidence="10" id="KW-0342">GTP-binding</keyword>
<keyword evidence="8" id="KW-0653">Protein transport</keyword>
<proteinExistence type="inferred from homology"/>
<dbReference type="InterPro" id="IPR006687">
    <property type="entry name" value="Small_GTPase_SAR1"/>
</dbReference>
<dbReference type="EMBL" id="JAUHHV010000001">
    <property type="protein sequence ID" value="KAK1440410.1"/>
    <property type="molecule type" value="Genomic_DNA"/>
</dbReference>
<dbReference type="GO" id="GO:0005783">
    <property type="term" value="C:endoplasmic reticulum"/>
    <property type="evidence" value="ECO:0007669"/>
    <property type="project" value="UniProtKB-SubCell"/>
</dbReference>
<dbReference type="GO" id="GO:0005794">
    <property type="term" value="C:Golgi apparatus"/>
    <property type="evidence" value="ECO:0007669"/>
    <property type="project" value="UniProtKB-SubCell"/>
</dbReference>
<accession>A0AAD8LN25</accession>
<evidence type="ECO:0000256" key="9">
    <source>
        <dbReference type="ARBA" id="ARBA00023034"/>
    </source>
</evidence>
<evidence type="ECO:0000313" key="11">
    <source>
        <dbReference type="EMBL" id="KAK1440410.1"/>
    </source>
</evidence>
<evidence type="ECO:0000256" key="2">
    <source>
        <dbReference type="ARBA" id="ARBA00004555"/>
    </source>
</evidence>
<evidence type="ECO:0000256" key="3">
    <source>
        <dbReference type="ARBA" id="ARBA00007507"/>
    </source>
</evidence>
<dbReference type="Pfam" id="PF00025">
    <property type="entry name" value="Arf"/>
    <property type="match status" value="1"/>
</dbReference>
<dbReference type="GO" id="GO:0005525">
    <property type="term" value="F:GTP binding"/>
    <property type="evidence" value="ECO:0007669"/>
    <property type="project" value="UniProtKB-KW"/>
</dbReference>
<evidence type="ECO:0000256" key="1">
    <source>
        <dbReference type="ARBA" id="ARBA00004240"/>
    </source>
</evidence>
<evidence type="ECO:0000313" key="12">
    <source>
        <dbReference type="Proteomes" id="UP001229421"/>
    </source>
</evidence>
<keyword evidence="7" id="KW-0931">ER-Golgi transport</keyword>
<dbReference type="Proteomes" id="UP001229421">
    <property type="component" value="Unassembled WGS sequence"/>
</dbReference>
<dbReference type="AlphaFoldDB" id="A0AAD8LN25"/>
<dbReference type="Gene3D" id="3.40.50.300">
    <property type="entry name" value="P-loop containing nucleotide triphosphate hydrolases"/>
    <property type="match status" value="1"/>
</dbReference>
<keyword evidence="9" id="KW-0333">Golgi apparatus</keyword>
<evidence type="ECO:0000256" key="4">
    <source>
        <dbReference type="ARBA" id="ARBA00022448"/>
    </source>
</evidence>
<keyword evidence="5" id="KW-0547">Nucleotide-binding</keyword>
<dbReference type="GO" id="GO:0003924">
    <property type="term" value="F:GTPase activity"/>
    <property type="evidence" value="ECO:0007669"/>
    <property type="project" value="InterPro"/>
</dbReference>
<evidence type="ECO:0000256" key="7">
    <source>
        <dbReference type="ARBA" id="ARBA00022892"/>
    </source>
</evidence>
<dbReference type="PANTHER" id="PTHR45684">
    <property type="entry name" value="RE74312P"/>
    <property type="match status" value="1"/>
</dbReference>
<dbReference type="InterPro" id="IPR027417">
    <property type="entry name" value="P-loop_NTPase"/>
</dbReference>
<evidence type="ECO:0000256" key="8">
    <source>
        <dbReference type="ARBA" id="ARBA00022927"/>
    </source>
</evidence>
<evidence type="ECO:0000256" key="10">
    <source>
        <dbReference type="ARBA" id="ARBA00023134"/>
    </source>
</evidence>
<evidence type="ECO:0000256" key="6">
    <source>
        <dbReference type="ARBA" id="ARBA00022824"/>
    </source>
</evidence>
<keyword evidence="4" id="KW-0813">Transport</keyword>
<dbReference type="InterPro" id="IPR006689">
    <property type="entry name" value="Small_GTPase_ARF/SAR"/>
</dbReference>
<evidence type="ECO:0000256" key="5">
    <source>
        <dbReference type="ARBA" id="ARBA00022741"/>
    </source>
</evidence>
<reference evidence="11" key="1">
    <citation type="journal article" date="2023" name="bioRxiv">
        <title>Improved chromosome-level genome assembly for marigold (Tagetes erecta).</title>
        <authorList>
            <person name="Jiang F."/>
            <person name="Yuan L."/>
            <person name="Wang S."/>
            <person name="Wang H."/>
            <person name="Xu D."/>
            <person name="Wang A."/>
            <person name="Fan W."/>
        </authorList>
    </citation>
    <scope>NUCLEOTIDE SEQUENCE</scope>
    <source>
        <strain evidence="11">WSJ</strain>
        <tissue evidence="11">Leaf</tissue>
    </source>
</reference>
<organism evidence="11 12">
    <name type="scientific">Tagetes erecta</name>
    <name type="common">African marigold</name>
    <dbReference type="NCBI Taxonomy" id="13708"/>
    <lineage>
        <taxon>Eukaryota</taxon>
        <taxon>Viridiplantae</taxon>
        <taxon>Streptophyta</taxon>
        <taxon>Embryophyta</taxon>
        <taxon>Tracheophyta</taxon>
        <taxon>Spermatophyta</taxon>
        <taxon>Magnoliopsida</taxon>
        <taxon>eudicotyledons</taxon>
        <taxon>Gunneridae</taxon>
        <taxon>Pentapetalae</taxon>
        <taxon>asterids</taxon>
        <taxon>campanulids</taxon>
        <taxon>Asterales</taxon>
        <taxon>Asteraceae</taxon>
        <taxon>Asteroideae</taxon>
        <taxon>Heliantheae alliance</taxon>
        <taxon>Tageteae</taxon>
        <taxon>Tagetes</taxon>
    </lineage>
</organism>
<name>A0AAD8LN25_TARER</name>
<comment type="caution">
    <text evidence="11">The sequence shown here is derived from an EMBL/GenBank/DDBJ whole genome shotgun (WGS) entry which is preliminary data.</text>
</comment>
<comment type="similarity">
    <text evidence="3">Belongs to the small GTPase superfamily. SAR1 family.</text>
</comment>
<comment type="subcellular location">
    <subcellularLocation>
        <location evidence="1">Endoplasmic reticulum</location>
    </subcellularLocation>
    <subcellularLocation>
        <location evidence="2">Golgi apparatus</location>
    </subcellularLocation>
</comment>
<gene>
    <name evidence="11" type="ORF">QVD17_06237</name>
</gene>